<evidence type="ECO:0000313" key="4">
    <source>
        <dbReference type="EMBL" id="HIR87993.1"/>
    </source>
</evidence>
<keyword evidence="1" id="KW-0808">Transferase</keyword>
<dbReference type="SUPFAM" id="SSF55729">
    <property type="entry name" value="Acyl-CoA N-acyltransferases (Nat)"/>
    <property type="match status" value="1"/>
</dbReference>
<accession>A0A9D1EDN2</accession>
<dbReference type="InterPro" id="IPR000182">
    <property type="entry name" value="GNAT_dom"/>
</dbReference>
<dbReference type="Pfam" id="PF00583">
    <property type="entry name" value="Acetyltransf_1"/>
    <property type="match status" value="1"/>
</dbReference>
<protein>
    <submittedName>
        <fullName evidence="4">GNAT family N-acetyltransferase</fullName>
    </submittedName>
</protein>
<dbReference type="CDD" id="cd04301">
    <property type="entry name" value="NAT_SF"/>
    <property type="match status" value="1"/>
</dbReference>
<evidence type="ECO:0000313" key="5">
    <source>
        <dbReference type="Proteomes" id="UP000824201"/>
    </source>
</evidence>
<dbReference type="GO" id="GO:0016747">
    <property type="term" value="F:acyltransferase activity, transferring groups other than amino-acyl groups"/>
    <property type="evidence" value="ECO:0007669"/>
    <property type="project" value="InterPro"/>
</dbReference>
<evidence type="ECO:0000259" key="3">
    <source>
        <dbReference type="PROSITE" id="PS51186"/>
    </source>
</evidence>
<dbReference type="EMBL" id="DVHN01000039">
    <property type="protein sequence ID" value="HIR87993.1"/>
    <property type="molecule type" value="Genomic_DNA"/>
</dbReference>
<comment type="caution">
    <text evidence="4">The sequence shown here is derived from an EMBL/GenBank/DDBJ whole genome shotgun (WGS) entry which is preliminary data.</text>
</comment>
<organism evidence="4 5">
    <name type="scientific">Candidatus Fimimorpha faecalis</name>
    <dbReference type="NCBI Taxonomy" id="2840824"/>
    <lineage>
        <taxon>Bacteria</taxon>
        <taxon>Bacillati</taxon>
        <taxon>Bacillota</taxon>
        <taxon>Clostridia</taxon>
        <taxon>Eubacteriales</taxon>
        <taxon>Candidatus Fimimorpha</taxon>
    </lineage>
</organism>
<dbReference type="Proteomes" id="UP000824201">
    <property type="component" value="Unassembled WGS sequence"/>
</dbReference>
<evidence type="ECO:0000256" key="1">
    <source>
        <dbReference type="ARBA" id="ARBA00022679"/>
    </source>
</evidence>
<sequence length="269" mass="31691">MIIYDLNKSQIKDIQTLYELCSKKERLTLEPIPKESKLFYVQYKENQLICFASCIFSDNDVEIRAMTHPDFRRNGYFQQLITELQELYPDRTILLPWNGKSQTARRCYESLGAEPEPAEYLLSYIVYHPFLSSFYNSIELMEESDQEYLADLHSHIFDEKISDSKEYIHYFSDAGKAYRIVWSGQTIGMYYLGKIHIIPNDTSWYLYGFGILPKYRGKGLALQTLQKLNHKLKEGEQLVVQVSERNHAAFQLYQKFGFSISQTLVWYVL</sequence>
<dbReference type="PROSITE" id="PS51186">
    <property type="entry name" value="GNAT"/>
    <property type="match status" value="2"/>
</dbReference>
<dbReference type="AlphaFoldDB" id="A0A9D1EDN2"/>
<keyword evidence="2" id="KW-0012">Acyltransferase</keyword>
<evidence type="ECO:0000256" key="2">
    <source>
        <dbReference type="ARBA" id="ARBA00023315"/>
    </source>
</evidence>
<feature type="domain" description="N-acetyltransferase" evidence="3">
    <location>
        <begin position="136"/>
        <end position="269"/>
    </location>
</feature>
<name>A0A9D1EDN2_9FIRM</name>
<reference evidence="4" key="2">
    <citation type="journal article" date="2021" name="PeerJ">
        <title>Extensive microbial diversity within the chicken gut microbiome revealed by metagenomics and culture.</title>
        <authorList>
            <person name="Gilroy R."/>
            <person name="Ravi A."/>
            <person name="Getino M."/>
            <person name="Pursley I."/>
            <person name="Horton D.L."/>
            <person name="Alikhan N.F."/>
            <person name="Baker D."/>
            <person name="Gharbi K."/>
            <person name="Hall N."/>
            <person name="Watson M."/>
            <person name="Adriaenssens E.M."/>
            <person name="Foster-Nyarko E."/>
            <person name="Jarju S."/>
            <person name="Secka A."/>
            <person name="Antonio M."/>
            <person name="Oren A."/>
            <person name="Chaudhuri R.R."/>
            <person name="La Ragione R."/>
            <person name="Hildebrand F."/>
            <person name="Pallen M.J."/>
        </authorList>
    </citation>
    <scope>NUCLEOTIDE SEQUENCE</scope>
    <source>
        <strain evidence="4">ChiW13-3771</strain>
    </source>
</reference>
<dbReference type="InterPro" id="IPR016181">
    <property type="entry name" value="Acyl_CoA_acyltransferase"/>
</dbReference>
<dbReference type="InterPro" id="IPR050680">
    <property type="entry name" value="YpeA/RimI_acetyltransf"/>
</dbReference>
<feature type="domain" description="N-acetyltransferase" evidence="3">
    <location>
        <begin position="1"/>
        <end position="141"/>
    </location>
</feature>
<dbReference type="PANTHER" id="PTHR43420">
    <property type="entry name" value="ACETYLTRANSFERASE"/>
    <property type="match status" value="1"/>
</dbReference>
<reference evidence="4" key="1">
    <citation type="submission" date="2020-10" db="EMBL/GenBank/DDBJ databases">
        <authorList>
            <person name="Gilroy R."/>
        </authorList>
    </citation>
    <scope>NUCLEOTIDE SEQUENCE</scope>
    <source>
        <strain evidence="4">ChiW13-3771</strain>
    </source>
</reference>
<proteinExistence type="predicted"/>
<gene>
    <name evidence="4" type="ORF">IAC96_03485</name>
</gene>
<dbReference type="Gene3D" id="3.40.630.30">
    <property type="match status" value="2"/>
</dbReference>